<name>A0A6B0UBK6_IXORI</name>
<evidence type="ECO:0000256" key="1">
    <source>
        <dbReference type="SAM" id="SignalP"/>
    </source>
</evidence>
<dbReference type="EMBL" id="GIFC01004097">
    <property type="protein sequence ID" value="MXU86180.1"/>
    <property type="molecule type" value="Transcribed_RNA"/>
</dbReference>
<keyword evidence="1" id="KW-0732">Signal</keyword>
<feature type="chain" id="PRO_5025546950" evidence="1">
    <location>
        <begin position="24"/>
        <end position="90"/>
    </location>
</feature>
<dbReference type="AlphaFoldDB" id="A0A6B0UBK6"/>
<protein>
    <submittedName>
        <fullName evidence="2">Putative secreted protein</fullName>
    </submittedName>
</protein>
<feature type="signal peptide" evidence="1">
    <location>
        <begin position="1"/>
        <end position="23"/>
    </location>
</feature>
<sequence>MCGIRISLPRLCHLTWCLSKSAGTPSPWSWTQGPACRSWPGSCSSGPSPACPSRRRTSCCAATPGSFPRSRVGPKSAFALATGRQSFPFT</sequence>
<organism evidence="2">
    <name type="scientific">Ixodes ricinus</name>
    <name type="common">Common tick</name>
    <name type="synonym">Acarus ricinus</name>
    <dbReference type="NCBI Taxonomy" id="34613"/>
    <lineage>
        <taxon>Eukaryota</taxon>
        <taxon>Metazoa</taxon>
        <taxon>Ecdysozoa</taxon>
        <taxon>Arthropoda</taxon>
        <taxon>Chelicerata</taxon>
        <taxon>Arachnida</taxon>
        <taxon>Acari</taxon>
        <taxon>Parasitiformes</taxon>
        <taxon>Ixodida</taxon>
        <taxon>Ixodoidea</taxon>
        <taxon>Ixodidae</taxon>
        <taxon>Ixodinae</taxon>
        <taxon>Ixodes</taxon>
    </lineage>
</organism>
<proteinExistence type="predicted"/>
<reference evidence="2" key="1">
    <citation type="submission" date="2019-12" db="EMBL/GenBank/DDBJ databases">
        <title>An insight into the sialome of adult female Ixodes ricinus ticks feeding for 6 days.</title>
        <authorList>
            <person name="Perner J."/>
            <person name="Ribeiro J.M.C."/>
        </authorList>
    </citation>
    <scope>NUCLEOTIDE SEQUENCE</scope>
    <source>
        <strain evidence="2">Semi-engorged</strain>
        <tissue evidence="2">Salivary glands</tissue>
    </source>
</reference>
<accession>A0A6B0UBK6</accession>
<evidence type="ECO:0000313" key="2">
    <source>
        <dbReference type="EMBL" id="MXU86180.1"/>
    </source>
</evidence>